<reference evidence="3" key="1">
    <citation type="journal article" date="2019" name="Int. J. Syst. Evol. Microbiol.">
        <title>The Global Catalogue of Microorganisms (GCM) 10K type strain sequencing project: providing services to taxonomists for standard genome sequencing and annotation.</title>
        <authorList>
            <consortium name="The Broad Institute Genomics Platform"/>
            <consortium name="The Broad Institute Genome Sequencing Center for Infectious Disease"/>
            <person name="Wu L."/>
            <person name="Ma J."/>
        </authorList>
    </citation>
    <scope>NUCLEOTIDE SEQUENCE [LARGE SCALE GENOMIC DNA]</scope>
    <source>
        <strain evidence="3">JCM 17809</strain>
    </source>
</reference>
<keyword evidence="3" id="KW-1185">Reference proteome</keyword>
<dbReference type="InterPro" id="IPR003812">
    <property type="entry name" value="Fido"/>
</dbReference>
<comment type="caution">
    <text evidence="2">The sequence shown here is derived from an EMBL/GenBank/DDBJ whole genome shotgun (WGS) entry which is preliminary data.</text>
</comment>
<accession>A0ABP8K0J2</accession>
<evidence type="ECO:0000313" key="3">
    <source>
        <dbReference type="Proteomes" id="UP001500945"/>
    </source>
</evidence>
<dbReference type="PANTHER" id="PTHR39426:SF1">
    <property type="entry name" value="HOMOLOGY TO DEATH-ON-CURING PROTEIN OF PHAGE P1"/>
    <property type="match status" value="1"/>
</dbReference>
<dbReference type="RefSeq" id="WP_345201953.1">
    <property type="nucleotide sequence ID" value="NZ_BAABGM010000003.1"/>
</dbReference>
<name>A0ABP8K0J2_9MICO</name>
<dbReference type="PROSITE" id="PS51459">
    <property type="entry name" value="FIDO"/>
    <property type="match status" value="1"/>
</dbReference>
<sequence>MTDPEIDYLSVEDLLEIAAGVMGEVGVRDVGLLAAAAGRPRVTVFGDDAYPTFTDKAAALLHSLVRNHALVDGNKRLAWSATRIFCLLNGQDLTYTVDEAEDMMIGAASGQLDVPEIADWLAARLGPAS</sequence>
<dbReference type="Gene3D" id="1.20.120.1870">
    <property type="entry name" value="Fic/DOC protein, Fido domain"/>
    <property type="match status" value="1"/>
</dbReference>
<dbReference type="NCBIfam" id="TIGR01550">
    <property type="entry name" value="DOC_P1"/>
    <property type="match status" value="1"/>
</dbReference>
<evidence type="ECO:0000259" key="1">
    <source>
        <dbReference type="PROSITE" id="PS51459"/>
    </source>
</evidence>
<feature type="domain" description="Fido" evidence="1">
    <location>
        <begin position="9"/>
        <end position="123"/>
    </location>
</feature>
<gene>
    <name evidence="2" type="ORF">GCM10023168_05220</name>
</gene>
<dbReference type="InterPro" id="IPR006440">
    <property type="entry name" value="Doc"/>
</dbReference>
<dbReference type="PANTHER" id="PTHR39426">
    <property type="entry name" value="HOMOLOGY TO DEATH-ON-CURING PROTEIN OF PHAGE P1"/>
    <property type="match status" value="1"/>
</dbReference>
<protein>
    <submittedName>
        <fullName evidence="2">Type II toxin-antitoxin system death-on-curing family toxin</fullName>
    </submittedName>
</protein>
<organism evidence="2 3">
    <name type="scientific">Fodinibacter luteus</name>
    <dbReference type="NCBI Taxonomy" id="552064"/>
    <lineage>
        <taxon>Bacteria</taxon>
        <taxon>Bacillati</taxon>
        <taxon>Actinomycetota</taxon>
        <taxon>Actinomycetes</taxon>
        <taxon>Micrococcales</taxon>
        <taxon>Intrasporangiaceae</taxon>
        <taxon>Fodinibacter (ex Wang et al. 2009)</taxon>
    </lineage>
</organism>
<dbReference type="Pfam" id="PF02661">
    <property type="entry name" value="Fic"/>
    <property type="match status" value="1"/>
</dbReference>
<evidence type="ECO:0000313" key="2">
    <source>
        <dbReference type="EMBL" id="GAA4398797.1"/>
    </source>
</evidence>
<proteinExistence type="predicted"/>
<dbReference type="Proteomes" id="UP001500945">
    <property type="component" value="Unassembled WGS sequence"/>
</dbReference>
<dbReference type="InterPro" id="IPR053737">
    <property type="entry name" value="Type_II_TA_Toxin"/>
</dbReference>
<dbReference type="EMBL" id="BAABGM010000003">
    <property type="protein sequence ID" value="GAA4398797.1"/>
    <property type="molecule type" value="Genomic_DNA"/>
</dbReference>